<evidence type="ECO:0000313" key="4">
    <source>
        <dbReference type="Proteomes" id="UP000327143"/>
    </source>
</evidence>
<organism evidence="3 4">
    <name type="scientific">Streptomyces viridosporus T7A</name>
    <dbReference type="NCBI Taxonomy" id="665577"/>
    <lineage>
        <taxon>Bacteria</taxon>
        <taxon>Bacillati</taxon>
        <taxon>Actinomycetota</taxon>
        <taxon>Actinomycetes</taxon>
        <taxon>Kitasatosporales</taxon>
        <taxon>Streptomycetaceae</taxon>
        <taxon>Streptomyces</taxon>
    </lineage>
</organism>
<keyword evidence="2" id="KW-0812">Transmembrane</keyword>
<feature type="transmembrane region" description="Helical" evidence="2">
    <location>
        <begin position="341"/>
        <end position="359"/>
    </location>
</feature>
<dbReference type="Proteomes" id="UP000327143">
    <property type="component" value="Chromosome"/>
</dbReference>
<accession>A0ABX6AMC0</accession>
<feature type="transmembrane region" description="Helical" evidence="2">
    <location>
        <begin position="55"/>
        <end position="80"/>
    </location>
</feature>
<feature type="transmembrane region" description="Helical" evidence="2">
    <location>
        <begin position="254"/>
        <end position="278"/>
    </location>
</feature>
<keyword evidence="2" id="KW-1133">Transmembrane helix</keyword>
<feature type="transmembrane region" description="Helical" evidence="2">
    <location>
        <begin position="285"/>
        <end position="308"/>
    </location>
</feature>
<reference evidence="3 4" key="1">
    <citation type="submission" date="2017-09" db="EMBL/GenBank/DDBJ databases">
        <authorList>
            <person name="Lee N."/>
            <person name="Cho B.-K."/>
        </authorList>
    </citation>
    <scope>NUCLEOTIDE SEQUENCE [LARGE SCALE GENOMIC DNA]</scope>
    <source>
        <strain evidence="3 4">ATCC 39115</strain>
    </source>
</reference>
<evidence type="ECO:0008006" key="5">
    <source>
        <dbReference type="Google" id="ProtNLM"/>
    </source>
</evidence>
<evidence type="ECO:0000256" key="2">
    <source>
        <dbReference type="SAM" id="Phobius"/>
    </source>
</evidence>
<sequence length="460" mass="47688">MRRHRPSEGGGMTAHHAPGPDASGGSTPADRTLTAEQHAEYERLRRAAGVRHRRLRGAGASVLLVLALVLAPLAVVAAWVQDTVSDTDRYVQTVAPLASDPAVQEAVTDRLTARVVANLDVEAITDSLGQALADAGAPPRVVEGAQALTGPLRSAATTVVHRTVSGVITSDAFQQVWEGSNRRAHAAVLAMLTGEGQGALGATGDTVQLNLGPVVDQVRERLIDAGFERAAAIPDTDRTITLFRTEKLDRAQDAMLLLNVVGTWLPVLTVLLAALAVLTAVRHRLMLLITALGTAATMGLLLVALAVVRRVYLDSVPGSALPPDAAAAIFDTFLGFLRDSTRTLLVVGLLTAVAAYLYGPGRIARGVRRTADRGATAVGRALGRTGLSTGTTGRRVAEHRGWITGAVIGAGALTLVLWNHPTVGAVVLVLALVLVVLAAVAVYAALAFGPGAGEERGAPA</sequence>
<evidence type="ECO:0000256" key="1">
    <source>
        <dbReference type="SAM" id="MobiDB-lite"/>
    </source>
</evidence>
<evidence type="ECO:0000313" key="3">
    <source>
        <dbReference type="EMBL" id="QEU88402.1"/>
    </source>
</evidence>
<feature type="transmembrane region" description="Helical" evidence="2">
    <location>
        <begin position="424"/>
        <end position="446"/>
    </location>
</feature>
<gene>
    <name evidence="3" type="ORF">CP969_29675</name>
</gene>
<feature type="region of interest" description="Disordered" evidence="1">
    <location>
        <begin position="1"/>
        <end position="35"/>
    </location>
</feature>
<name>A0ABX6AMC0_STRVD</name>
<feature type="transmembrane region" description="Helical" evidence="2">
    <location>
        <begin position="401"/>
        <end position="418"/>
    </location>
</feature>
<dbReference type="EMBL" id="CP023700">
    <property type="protein sequence ID" value="QEU88402.1"/>
    <property type="molecule type" value="Genomic_DNA"/>
</dbReference>
<proteinExistence type="predicted"/>
<keyword evidence="2" id="KW-0472">Membrane</keyword>
<keyword evidence="4" id="KW-1185">Reference proteome</keyword>
<protein>
    <recommendedName>
        <fullName evidence="5">Integral membrane protein</fullName>
    </recommendedName>
</protein>